<dbReference type="NCBIfam" id="TIGR03902">
    <property type="entry name" value="rhom_GG_sort"/>
    <property type="match status" value="1"/>
</dbReference>
<evidence type="ECO:0000256" key="3">
    <source>
        <dbReference type="ARBA" id="ARBA00022989"/>
    </source>
</evidence>
<dbReference type="Pfam" id="PF01694">
    <property type="entry name" value="Rhomboid"/>
    <property type="match status" value="1"/>
</dbReference>
<dbReference type="SUPFAM" id="SSF144091">
    <property type="entry name" value="Rhomboid-like"/>
    <property type="match status" value="1"/>
</dbReference>
<evidence type="ECO:0000256" key="4">
    <source>
        <dbReference type="ARBA" id="ARBA00023136"/>
    </source>
</evidence>
<feature type="transmembrane region" description="Helical" evidence="5">
    <location>
        <begin position="165"/>
        <end position="183"/>
    </location>
</feature>
<organism evidence="7 8">
    <name type="scientific">Gallaecimonas pentaromativorans</name>
    <dbReference type="NCBI Taxonomy" id="584787"/>
    <lineage>
        <taxon>Bacteria</taxon>
        <taxon>Pseudomonadati</taxon>
        <taxon>Pseudomonadota</taxon>
        <taxon>Gammaproteobacteria</taxon>
        <taxon>Enterobacterales</taxon>
        <taxon>Gallaecimonadaceae</taxon>
        <taxon>Gallaecimonas</taxon>
    </lineage>
</organism>
<feature type="transmembrane region" description="Helical" evidence="5">
    <location>
        <begin position="83"/>
        <end position="105"/>
    </location>
</feature>
<dbReference type="InterPro" id="IPR035952">
    <property type="entry name" value="Rhomboid-like_sf"/>
</dbReference>
<protein>
    <submittedName>
        <fullName evidence="7">Rhomboid family GlyGly-CTERM serine protease</fullName>
    </submittedName>
</protein>
<dbReference type="GO" id="GO:0006508">
    <property type="term" value="P:proteolysis"/>
    <property type="evidence" value="ECO:0007669"/>
    <property type="project" value="UniProtKB-KW"/>
</dbReference>
<dbReference type="GO" id="GO:0016020">
    <property type="term" value="C:membrane"/>
    <property type="evidence" value="ECO:0007669"/>
    <property type="project" value="UniProtKB-SubCell"/>
</dbReference>
<feature type="domain" description="Peptidase S54 rhomboid" evidence="6">
    <location>
        <begin position="38"/>
        <end position="172"/>
    </location>
</feature>
<keyword evidence="2 5" id="KW-0812">Transmembrane</keyword>
<dbReference type="STRING" id="584787.GCA_001247655_02508"/>
<keyword evidence="7" id="KW-0645">Protease</keyword>
<dbReference type="EMBL" id="RJUL01000004">
    <property type="protein sequence ID" value="ROQ27419.1"/>
    <property type="molecule type" value="Genomic_DNA"/>
</dbReference>
<dbReference type="Gene3D" id="1.20.1540.10">
    <property type="entry name" value="Rhomboid-like"/>
    <property type="match status" value="1"/>
</dbReference>
<keyword evidence="4 5" id="KW-0472">Membrane</keyword>
<name>A0A3N1PH66_9GAMM</name>
<accession>A0A3N1PH66</accession>
<dbReference type="AlphaFoldDB" id="A0A3N1PH66"/>
<dbReference type="Proteomes" id="UP000268033">
    <property type="component" value="Unassembled WGS sequence"/>
</dbReference>
<comment type="caution">
    <text evidence="7">The sequence shown here is derived from an EMBL/GenBank/DDBJ whole genome shotgun (WGS) entry which is preliminary data.</text>
</comment>
<evidence type="ECO:0000313" key="7">
    <source>
        <dbReference type="EMBL" id="ROQ27419.1"/>
    </source>
</evidence>
<reference evidence="7 8" key="1">
    <citation type="submission" date="2018-11" db="EMBL/GenBank/DDBJ databases">
        <title>Genomic Encyclopedia of Type Strains, Phase IV (KMG-IV): sequencing the most valuable type-strain genomes for metagenomic binning, comparative biology and taxonomic classification.</title>
        <authorList>
            <person name="Goeker M."/>
        </authorList>
    </citation>
    <scope>NUCLEOTIDE SEQUENCE [LARGE SCALE GENOMIC DNA]</scope>
    <source>
        <strain evidence="7 8">DSM 21945</strain>
    </source>
</reference>
<proteinExistence type="predicted"/>
<evidence type="ECO:0000256" key="1">
    <source>
        <dbReference type="ARBA" id="ARBA00004141"/>
    </source>
</evidence>
<keyword evidence="8" id="KW-1185">Reference proteome</keyword>
<keyword evidence="7" id="KW-0378">Hydrolase</keyword>
<gene>
    <name evidence="7" type="ORF">EDC28_10467</name>
</gene>
<evidence type="ECO:0000313" key="8">
    <source>
        <dbReference type="Proteomes" id="UP000268033"/>
    </source>
</evidence>
<evidence type="ECO:0000259" key="6">
    <source>
        <dbReference type="Pfam" id="PF01694"/>
    </source>
</evidence>
<sequence>MPHLVGAFSLILLASLLMLLPADLHQQLMYQRQAILDGQLWRLVTGHLLHTNGWHLAMNSAGTLVIGWLHGRYYRFWGWWGRLGYLSVASSLGLLAFCPALQWYVGLSGILHGLLLMGALEDIRRGEKTGWLIIIGVIAKIGWEQWHGAAAETIALIGAPVATDAHLFGAMAVLPWWLVSIVWRKRKGA</sequence>
<dbReference type="InterPro" id="IPR022764">
    <property type="entry name" value="Peptidase_S54_rhomboid_dom"/>
</dbReference>
<dbReference type="InterPro" id="IPR023826">
    <property type="entry name" value="Rhom-like_SP_proteobac"/>
</dbReference>
<dbReference type="GO" id="GO:0004252">
    <property type="term" value="F:serine-type endopeptidase activity"/>
    <property type="evidence" value="ECO:0007669"/>
    <property type="project" value="InterPro"/>
</dbReference>
<comment type="subcellular location">
    <subcellularLocation>
        <location evidence="1">Membrane</location>
        <topology evidence="1">Multi-pass membrane protein</topology>
    </subcellularLocation>
</comment>
<evidence type="ECO:0000256" key="5">
    <source>
        <dbReference type="SAM" id="Phobius"/>
    </source>
</evidence>
<keyword evidence="3 5" id="KW-1133">Transmembrane helix</keyword>
<dbReference type="RefSeq" id="WP_170164066.1">
    <property type="nucleotide sequence ID" value="NZ_RJUL01000004.1"/>
</dbReference>
<evidence type="ECO:0000256" key="2">
    <source>
        <dbReference type="ARBA" id="ARBA00022692"/>
    </source>
</evidence>